<protein>
    <recommendedName>
        <fullName evidence="4">Glutathione transferase</fullName>
    </recommendedName>
</protein>
<dbReference type="GO" id="GO:0004364">
    <property type="term" value="F:glutathione transferase activity"/>
    <property type="evidence" value="ECO:0007669"/>
    <property type="project" value="TreeGrafter"/>
</dbReference>
<dbReference type="Pfam" id="PF14497">
    <property type="entry name" value="GST_C_3"/>
    <property type="match status" value="1"/>
</dbReference>
<dbReference type="PROSITE" id="PS50405">
    <property type="entry name" value="GST_CTER"/>
    <property type="match status" value="1"/>
</dbReference>
<dbReference type="Gene3D" id="1.20.1050.10">
    <property type="match status" value="1"/>
</dbReference>
<dbReference type="InterPro" id="IPR004046">
    <property type="entry name" value="GST_C"/>
</dbReference>
<evidence type="ECO:0000313" key="3">
    <source>
        <dbReference type="EMBL" id="CAD8656563.1"/>
    </source>
</evidence>
<dbReference type="PANTHER" id="PTHR11571:SF150">
    <property type="entry name" value="GLUTATHIONE S-TRANSFERASE"/>
    <property type="match status" value="1"/>
</dbReference>
<dbReference type="AlphaFoldDB" id="A0A7S0QY76"/>
<gene>
    <name evidence="3" type="ORF">POBO1169_LOCUS4502</name>
</gene>
<dbReference type="SUPFAM" id="SSF52833">
    <property type="entry name" value="Thioredoxin-like"/>
    <property type="match status" value="1"/>
</dbReference>
<evidence type="ECO:0000259" key="2">
    <source>
        <dbReference type="PROSITE" id="PS50405"/>
    </source>
</evidence>
<dbReference type="Pfam" id="PF02798">
    <property type="entry name" value="GST_N"/>
    <property type="match status" value="1"/>
</dbReference>
<name>A0A7S0QY76_9CHLO</name>
<dbReference type="PROSITE" id="PS50404">
    <property type="entry name" value="GST_NTER"/>
    <property type="match status" value="1"/>
</dbReference>
<dbReference type="InterPro" id="IPR004045">
    <property type="entry name" value="Glutathione_S-Trfase_N"/>
</dbReference>
<dbReference type="InterPro" id="IPR050213">
    <property type="entry name" value="GST_superfamily"/>
</dbReference>
<feature type="domain" description="GST N-terminal" evidence="1">
    <location>
        <begin position="2"/>
        <end position="84"/>
    </location>
</feature>
<reference evidence="3" key="1">
    <citation type="submission" date="2021-01" db="EMBL/GenBank/DDBJ databases">
        <authorList>
            <person name="Corre E."/>
            <person name="Pelletier E."/>
            <person name="Niang G."/>
            <person name="Scheremetjew M."/>
            <person name="Finn R."/>
            <person name="Kale V."/>
            <person name="Holt S."/>
            <person name="Cochrane G."/>
            <person name="Meng A."/>
            <person name="Brown T."/>
            <person name="Cohen L."/>
        </authorList>
    </citation>
    <scope>NUCLEOTIDE SEQUENCE</scope>
    <source>
        <strain evidence="3">CCMP722</strain>
    </source>
</reference>
<feature type="domain" description="GST C-terminal" evidence="2">
    <location>
        <begin position="86"/>
        <end position="215"/>
    </location>
</feature>
<proteinExistence type="predicted"/>
<dbReference type="GO" id="GO:0006749">
    <property type="term" value="P:glutathione metabolic process"/>
    <property type="evidence" value="ECO:0007669"/>
    <property type="project" value="TreeGrafter"/>
</dbReference>
<dbReference type="SUPFAM" id="SSF47616">
    <property type="entry name" value="GST C-terminal domain-like"/>
    <property type="match status" value="1"/>
</dbReference>
<dbReference type="InterPro" id="IPR036282">
    <property type="entry name" value="Glutathione-S-Trfase_C_sf"/>
</dbReference>
<accession>A0A7S0QY76</accession>
<dbReference type="EMBL" id="HBFA01008567">
    <property type="protein sequence ID" value="CAD8656563.1"/>
    <property type="molecule type" value="Transcribed_RNA"/>
</dbReference>
<dbReference type="PANTHER" id="PTHR11571">
    <property type="entry name" value="GLUTATHIONE S-TRANSFERASE"/>
    <property type="match status" value="1"/>
</dbReference>
<evidence type="ECO:0000259" key="1">
    <source>
        <dbReference type="PROSITE" id="PS50404"/>
    </source>
</evidence>
<dbReference type="Gene3D" id="3.40.30.10">
    <property type="entry name" value="Glutaredoxin"/>
    <property type="match status" value="1"/>
</dbReference>
<sequence length="220" mass="24096">MSLGKLTYFPVMAKGLQLALIAEFSGKEWEGETKTRGPGERDWPQLKVETPFGQMPFLATPEGLTVGQSVAIANYIGRKGDMLGKTDAEFAISQMCLAEGEDLYNMMGAAKLQRWQAPENRLPKEEVEKVWAEGFPPHLANLEKLCVQPAGFTSTGTTAGELYLFGMIYQMTLMRPDCLASFPALKKWFDTLAADPKTQKVVGGTSAIGTLAQYFINADA</sequence>
<organism evidence="3">
    <name type="scientific">Pyramimonas obovata</name>
    <dbReference type="NCBI Taxonomy" id="1411642"/>
    <lineage>
        <taxon>Eukaryota</taxon>
        <taxon>Viridiplantae</taxon>
        <taxon>Chlorophyta</taxon>
        <taxon>Pyramimonadophyceae</taxon>
        <taxon>Pyramimonadales</taxon>
        <taxon>Pyramimonadaceae</taxon>
        <taxon>Pyramimonas</taxon>
        <taxon>Pyramimonas incertae sedis</taxon>
    </lineage>
</organism>
<dbReference type="InterPro" id="IPR010987">
    <property type="entry name" value="Glutathione-S-Trfase_C-like"/>
</dbReference>
<evidence type="ECO:0008006" key="4">
    <source>
        <dbReference type="Google" id="ProtNLM"/>
    </source>
</evidence>
<dbReference type="InterPro" id="IPR036249">
    <property type="entry name" value="Thioredoxin-like_sf"/>
</dbReference>